<name>A0A7J7I6B4_CAMSI</name>
<evidence type="ECO:0000313" key="3">
    <source>
        <dbReference type="Proteomes" id="UP000593564"/>
    </source>
</evidence>
<dbReference type="EMBL" id="JACBKZ010000001">
    <property type="protein sequence ID" value="KAF5960553.1"/>
    <property type="molecule type" value="Genomic_DNA"/>
</dbReference>
<feature type="compositionally biased region" description="Acidic residues" evidence="1">
    <location>
        <begin position="83"/>
        <end position="97"/>
    </location>
</feature>
<feature type="region of interest" description="Disordered" evidence="1">
    <location>
        <begin position="66"/>
        <end position="112"/>
    </location>
</feature>
<organism evidence="2 3">
    <name type="scientific">Camellia sinensis</name>
    <name type="common">Tea plant</name>
    <name type="synonym">Thea sinensis</name>
    <dbReference type="NCBI Taxonomy" id="4442"/>
    <lineage>
        <taxon>Eukaryota</taxon>
        <taxon>Viridiplantae</taxon>
        <taxon>Streptophyta</taxon>
        <taxon>Embryophyta</taxon>
        <taxon>Tracheophyta</taxon>
        <taxon>Spermatophyta</taxon>
        <taxon>Magnoliopsida</taxon>
        <taxon>eudicotyledons</taxon>
        <taxon>Gunneridae</taxon>
        <taxon>Pentapetalae</taxon>
        <taxon>asterids</taxon>
        <taxon>Ericales</taxon>
        <taxon>Theaceae</taxon>
        <taxon>Camellia</taxon>
    </lineage>
</organism>
<dbReference type="Proteomes" id="UP000593564">
    <property type="component" value="Unassembled WGS sequence"/>
</dbReference>
<reference evidence="3" key="1">
    <citation type="journal article" date="2020" name="Nat. Commun.">
        <title>Genome assembly of wild tea tree DASZ reveals pedigree and selection history of tea varieties.</title>
        <authorList>
            <person name="Zhang W."/>
            <person name="Zhang Y."/>
            <person name="Qiu H."/>
            <person name="Guo Y."/>
            <person name="Wan H."/>
            <person name="Zhang X."/>
            <person name="Scossa F."/>
            <person name="Alseekh S."/>
            <person name="Zhang Q."/>
            <person name="Wang P."/>
            <person name="Xu L."/>
            <person name="Schmidt M.H."/>
            <person name="Jia X."/>
            <person name="Li D."/>
            <person name="Zhu A."/>
            <person name="Guo F."/>
            <person name="Chen W."/>
            <person name="Ni D."/>
            <person name="Usadel B."/>
            <person name="Fernie A.R."/>
            <person name="Wen W."/>
        </authorList>
    </citation>
    <scope>NUCLEOTIDE SEQUENCE [LARGE SCALE GENOMIC DNA]</scope>
    <source>
        <strain evidence="3">cv. G240</strain>
    </source>
</reference>
<comment type="caution">
    <text evidence="2">The sequence shown here is derived from an EMBL/GenBank/DDBJ whole genome shotgun (WGS) entry which is preliminary data.</text>
</comment>
<dbReference type="Gene3D" id="1.10.238.10">
    <property type="entry name" value="EF-hand"/>
    <property type="match status" value="1"/>
</dbReference>
<evidence type="ECO:0000256" key="1">
    <source>
        <dbReference type="SAM" id="MobiDB-lite"/>
    </source>
</evidence>
<sequence length="112" mass="12757">MKCHDSFITRDELESAMKEYGMGDDDTIREIISEVDTDNVRWENQLRRILHSDENRNSTRQQALLGQRQLLHPESGGRRAFGCEEEDSESGDGEEDSKDTGPPLLANAVHRI</sequence>
<keyword evidence="3" id="KW-1185">Reference proteome</keyword>
<evidence type="ECO:0000313" key="2">
    <source>
        <dbReference type="EMBL" id="KAF5960553.1"/>
    </source>
</evidence>
<proteinExistence type="predicted"/>
<protein>
    <submittedName>
        <fullName evidence="2">Uncharacterized protein</fullName>
    </submittedName>
</protein>
<reference evidence="2 3" key="2">
    <citation type="submission" date="2020-07" db="EMBL/GenBank/DDBJ databases">
        <title>Genome assembly of wild tea tree DASZ reveals pedigree and selection history of tea varieties.</title>
        <authorList>
            <person name="Zhang W."/>
        </authorList>
    </citation>
    <scope>NUCLEOTIDE SEQUENCE [LARGE SCALE GENOMIC DNA]</scope>
    <source>
        <strain evidence="3">cv. G240</strain>
        <tissue evidence="2">Leaf</tissue>
    </source>
</reference>
<dbReference type="SUPFAM" id="SSF47473">
    <property type="entry name" value="EF-hand"/>
    <property type="match status" value="1"/>
</dbReference>
<dbReference type="AlphaFoldDB" id="A0A7J7I6B4"/>
<accession>A0A7J7I6B4</accession>
<dbReference type="InterPro" id="IPR011992">
    <property type="entry name" value="EF-hand-dom_pair"/>
</dbReference>
<gene>
    <name evidence="2" type="ORF">HYC85_001762</name>
</gene>